<dbReference type="OMA" id="WTHCVED"/>
<dbReference type="PANTHER" id="PTHR46300">
    <property type="entry name" value="P450, PUTATIVE (EUROFUNG)-RELATED-RELATED"/>
    <property type="match status" value="1"/>
</dbReference>
<name>A0A284RCT2_ARMOS</name>
<dbReference type="PRINTS" id="PR00385">
    <property type="entry name" value="P450"/>
</dbReference>
<feature type="binding site" description="axial binding residue" evidence="9">
    <location>
        <position position="439"/>
    </location>
    <ligand>
        <name>heme</name>
        <dbReference type="ChEBI" id="CHEBI:30413"/>
    </ligand>
    <ligandPart>
        <name>Fe</name>
        <dbReference type="ChEBI" id="CHEBI:18248"/>
    </ligandPart>
</feature>
<evidence type="ECO:0000256" key="3">
    <source>
        <dbReference type="ARBA" id="ARBA00010617"/>
    </source>
</evidence>
<dbReference type="GO" id="GO:0005506">
    <property type="term" value="F:iron ion binding"/>
    <property type="evidence" value="ECO:0007669"/>
    <property type="project" value="InterPro"/>
</dbReference>
<accession>A0A284RCT2</accession>
<evidence type="ECO:0000256" key="8">
    <source>
        <dbReference type="ARBA" id="ARBA00023033"/>
    </source>
</evidence>
<dbReference type="SUPFAM" id="SSF48264">
    <property type="entry name" value="Cytochrome P450"/>
    <property type="match status" value="1"/>
</dbReference>
<proteinExistence type="inferred from homology"/>
<keyword evidence="7 9" id="KW-0408">Iron</keyword>
<dbReference type="InterPro" id="IPR017972">
    <property type="entry name" value="Cyt_P450_CS"/>
</dbReference>
<dbReference type="GO" id="GO:0016705">
    <property type="term" value="F:oxidoreductase activity, acting on paired donors, with incorporation or reduction of molecular oxygen"/>
    <property type="evidence" value="ECO:0007669"/>
    <property type="project" value="InterPro"/>
</dbReference>
<dbReference type="GO" id="GO:0020037">
    <property type="term" value="F:heme binding"/>
    <property type="evidence" value="ECO:0007669"/>
    <property type="project" value="InterPro"/>
</dbReference>
<dbReference type="InterPro" id="IPR002401">
    <property type="entry name" value="Cyt_P450_E_grp-I"/>
</dbReference>
<dbReference type="InterPro" id="IPR050364">
    <property type="entry name" value="Cytochrome_P450_fung"/>
</dbReference>
<reference evidence="12" key="1">
    <citation type="journal article" date="2017" name="Nat. Ecol. Evol.">
        <title>Genome expansion and lineage-specific genetic innovations in the forest pathogenic fungi Armillaria.</title>
        <authorList>
            <person name="Sipos G."/>
            <person name="Prasanna A.N."/>
            <person name="Walter M.C."/>
            <person name="O'Connor E."/>
            <person name="Balint B."/>
            <person name="Krizsan K."/>
            <person name="Kiss B."/>
            <person name="Hess J."/>
            <person name="Varga T."/>
            <person name="Slot J."/>
            <person name="Riley R."/>
            <person name="Boka B."/>
            <person name="Rigling D."/>
            <person name="Barry K."/>
            <person name="Lee J."/>
            <person name="Mihaltcheva S."/>
            <person name="LaButti K."/>
            <person name="Lipzen A."/>
            <person name="Waldron R."/>
            <person name="Moloney N.M."/>
            <person name="Sperisen C."/>
            <person name="Kredics L."/>
            <person name="Vagvoelgyi C."/>
            <person name="Patrignani A."/>
            <person name="Fitzpatrick D."/>
            <person name="Nagy I."/>
            <person name="Doyle S."/>
            <person name="Anderson J.B."/>
            <person name="Grigoriev I.V."/>
            <person name="Gueldener U."/>
            <person name="Muensterkoetter M."/>
            <person name="Nagy L.G."/>
        </authorList>
    </citation>
    <scope>NUCLEOTIDE SEQUENCE [LARGE SCALE GENOMIC DNA]</scope>
    <source>
        <strain evidence="12">C18/9</strain>
    </source>
</reference>
<protein>
    <submittedName>
        <fullName evidence="11">Related to cytochrome P450 CYP2 subfamily</fullName>
    </submittedName>
</protein>
<dbReference type="EMBL" id="FUEG01000007">
    <property type="protein sequence ID" value="SJL06568.1"/>
    <property type="molecule type" value="Genomic_DNA"/>
</dbReference>
<comment type="similarity">
    <text evidence="3 10">Belongs to the cytochrome P450 family.</text>
</comment>
<evidence type="ECO:0000313" key="12">
    <source>
        <dbReference type="Proteomes" id="UP000219338"/>
    </source>
</evidence>
<comment type="pathway">
    <text evidence="2">Secondary metabolite biosynthesis.</text>
</comment>
<dbReference type="InterPro" id="IPR036396">
    <property type="entry name" value="Cyt_P450_sf"/>
</dbReference>
<evidence type="ECO:0000256" key="6">
    <source>
        <dbReference type="ARBA" id="ARBA00023002"/>
    </source>
</evidence>
<dbReference type="AlphaFoldDB" id="A0A284RCT2"/>
<organism evidence="11 12">
    <name type="scientific">Armillaria ostoyae</name>
    <name type="common">Armillaria root rot fungus</name>
    <dbReference type="NCBI Taxonomy" id="47428"/>
    <lineage>
        <taxon>Eukaryota</taxon>
        <taxon>Fungi</taxon>
        <taxon>Dikarya</taxon>
        <taxon>Basidiomycota</taxon>
        <taxon>Agaricomycotina</taxon>
        <taxon>Agaricomycetes</taxon>
        <taxon>Agaricomycetidae</taxon>
        <taxon>Agaricales</taxon>
        <taxon>Marasmiineae</taxon>
        <taxon>Physalacriaceae</taxon>
        <taxon>Armillaria</taxon>
    </lineage>
</organism>
<dbReference type="STRING" id="47428.A0A284RCT2"/>
<keyword evidence="5 9" id="KW-0479">Metal-binding</keyword>
<sequence length="510" mass="57178">MEPILALAFLALAALLYYLRSRSSLTRRRPPLPPGPKGLPLLGNLLDLPPDYSWLTYAKWRATYGDIIYLDTPASPTIIVNSAEAAMELFERRSINYSDRPDFTMLKLSGWEYHFAFMRYSDRWRVHRRIFHQYFQPRAVPDYYPAQTKATSVMLQQFLKSPNEFEHHVRHHSGSIIMKTVYGYDIDPSGDVFVDLGDRGMESVRRTANVGSFLVDYIPSLKYLPRWFPGTQFMKIAEHWTHCVEDVKEMPFKFTSEQLANGIPSPSFVSENLEKMKETGISNSETDLEVLKNSAGVAFAAGADTTVSTVLAAILAFILYPEVQAKAQAELDTVVGQARLPNFDDRPQLPYIEAVLSEALRWNPVVPLGVAHAAVKEDIYNGYYIPAGATVIGNVWAILHDEKDYPDPLVFNPDRFMPEEGKELPPEPTAAFGFGRRICPGRYLAVNSAWIAIASILSTLTFSKAVDSDGQVIEPSDIFTDSFISFPLPFKCTIKARSAQAEALIASGEL</sequence>
<dbReference type="Proteomes" id="UP000219338">
    <property type="component" value="Unassembled WGS sequence"/>
</dbReference>
<dbReference type="Gene3D" id="1.10.630.10">
    <property type="entry name" value="Cytochrome P450"/>
    <property type="match status" value="1"/>
</dbReference>
<evidence type="ECO:0000256" key="2">
    <source>
        <dbReference type="ARBA" id="ARBA00005179"/>
    </source>
</evidence>
<evidence type="ECO:0000256" key="1">
    <source>
        <dbReference type="ARBA" id="ARBA00001971"/>
    </source>
</evidence>
<dbReference type="PRINTS" id="PR00463">
    <property type="entry name" value="EP450I"/>
</dbReference>
<dbReference type="InterPro" id="IPR001128">
    <property type="entry name" value="Cyt_P450"/>
</dbReference>
<dbReference type="OrthoDB" id="2789670at2759"/>
<keyword evidence="12" id="KW-1185">Reference proteome</keyword>
<evidence type="ECO:0000256" key="4">
    <source>
        <dbReference type="ARBA" id="ARBA00022617"/>
    </source>
</evidence>
<evidence type="ECO:0000313" key="11">
    <source>
        <dbReference type="EMBL" id="SJL06568.1"/>
    </source>
</evidence>
<keyword evidence="8 10" id="KW-0503">Monooxygenase</keyword>
<comment type="cofactor">
    <cofactor evidence="1 9">
        <name>heme</name>
        <dbReference type="ChEBI" id="CHEBI:30413"/>
    </cofactor>
</comment>
<evidence type="ECO:0000256" key="9">
    <source>
        <dbReference type="PIRSR" id="PIRSR602401-1"/>
    </source>
</evidence>
<gene>
    <name evidence="11" type="ORF">ARMOST_09910</name>
</gene>
<dbReference type="CDD" id="cd11065">
    <property type="entry name" value="CYP64-like"/>
    <property type="match status" value="1"/>
</dbReference>
<keyword evidence="4 9" id="KW-0349">Heme</keyword>
<dbReference type="Pfam" id="PF00067">
    <property type="entry name" value="p450"/>
    <property type="match status" value="1"/>
</dbReference>
<dbReference type="PROSITE" id="PS00086">
    <property type="entry name" value="CYTOCHROME_P450"/>
    <property type="match status" value="1"/>
</dbReference>
<evidence type="ECO:0000256" key="7">
    <source>
        <dbReference type="ARBA" id="ARBA00023004"/>
    </source>
</evidence>
<keyword evidence="6 10" id="KW-0560">Oxidoreductase</keyword>
<dbReference type="GO" id="GO:0004497">
    <property type="term" value="F:monooxygenase activity"/>
    <property type="evidence" value="ECO:0007669"/>
    <property type="project" value="UniProtKB-KW"/>
</dbReference>
<evidence type="ECO:0000256" key="5">
    <source>
        <dbReference type="ARBA" id="ARBA00022723"/>
    </source>
</evidence>
<evidence type="ECO:0000256" key="10">
    <source>
        <dbReference type="RuleBase" id="RU000461"/>
    </source>
</evidence>
<dbReference type="PANTHER" id="PTHR46300:SF7">
    <property type="entry name" value="P450, PUTATIVE (EUROFUNG)-RELATED"/>
    <property type="match status" value="1"/>
</dbReference>